<dbReference type="SUPFAM" id="SSF53254">
    <property type="entry name" value="Phosphoglycerate mutase-like"/>
    <property type="match status" value="1"/>
</dbReference>
<evidence type="ECO:0000313" key="1">
    <source>
        <dbReference type="EMBL" id="CAI6352146.1"/>
    </source>
</evidence>
<keyword evidence="2" id="KW-1185">Reference proteome</keyword>
<dbReference type="AlphaFoldDB" id="A0AAV0W8L4"/>
<dbReference type="Gene3D" id="3.40.50.1240">
    <property type="entry name" value="Phosphoglycerate mutase-like"/>
    <property type="match status" value="1"/>
</dbReference>
<sequence>MESISNNYNTTRKMHLYSGSDITIGMAMSFLGNAVDEIPGFGASLHFHMYYDITKGYTVKVFYFDRWDNEKGEEIQIPICGNPCKFEDFKKLLTNNFSERWEDLCQIE</sequence>
<dbReference type="GO" id="GO:0016791">
    <property type="term" value="F:phosphatase activity"/>
    <property type="evidence" value="ECO:0007669"/>
    <property type="project" value="UniProtKB-ARBA"/>
</dbReference>
<name>A0AAV0W8L4_9HEMI</name>
<dbReference type="EMBL" id="CARXXK010000001">
    <property type="protein sequence ID" value="CAI6352146.1"/>
    <property type="molecule type" value="Genomic_DNA"/>
</dbReference>
<dbReference type="InterPro" id="IPR029033">
    <property type="entry name" value="His_PPase_superfam"/>
</dbReference>
<organism evidence="1 2">
    <name type="scientific">Macrosiphum euphorbiae</name>
    <name type="common">potato aphid</name>
    <dbReference type="NCBI Taxonomy" id="13131"/>
    <lineage>
        <taxon>Eukaryota</taxon>
        <taxon>Metazoa</taxon>
        <taxon>Ecdysozoa</taxon>
        <taxon>Arthropoda</taxon>
        <taxon>Hexapoda</taxon>
        <taxon>Insecta</taxon>
        <taxon>Pterygota</taxon>
        <taxon>Neoptera</taxon>
        <taxon>Paraneoptera</taxon>
        <taxon>Hemiptera</taxon>
        <taxon>Sternorrhyncha</taxon>
        <taxon>Aphidomorpha</taxon>
        <taxon>Aphidoidea</taxon>
        <taxon>Aphididae</taxon>
        <taxon>Macrosiphini</taxon>
        <taxon>Macrosiphum</taxon>
    </lineage>
</organism>
<protein>
    <submittedName>
        <fullName evidence="1">Uncharacterized protein</fullName>
    </submittedName>
</protein>
<accession>A0AAV0W8L4</accession>
<evidence type="ECO:0000313" key="2">
    <source>
        <dbReference type="Proteomes" id="UP001160148"/>
    </source>
</evidence>
<reference evidence="1 2" key="1">
    <citation type="submission" date="2023-01" db="EMBL/GenBank/DDBJ databases">
        <authorList>
            <person name="Whitehead M."/>
        </authorList>
    </citation>
    <scope>NUCLEOTIDE SEQUENCE [LARGE SCALE GENOMIC DNA]</scope>
</reference>
<gene>
    <name evidence="1" type="ORF">MEUPH1_LOCUS8425</name>
</gene>
<proteinExistence type="predicted"/>
<comment type="caution">
    <text evidence="1">The sequence shown here is derived from an EMBL/GenBank/DDBJ whole genome shotgun (WGS) entry which is preliminary data.</text>
</comment>
<dbReference type="Proteomes" id="UP001160148">
    <property type="component" value="Unassembled WGS sequence"/>
</dbReference>